<dbReference type="Pfam" id="PF00100">
    <property type="entry name" value="Zona_pellucida"/>
    <property type="match status" value="1"/>
</dbReference>
<dbReference type="SMART" id="SM00241">
    <property type="entry name" value="ZP"/>
    <property type="match status" value="1"/>
</dbReference>
<dbReference type="Gene3D" id="2.60.40.4100">
    <property type="entry name" value="Zona pellucida, ZP-C domain"/>
    <property type="match status" value="1"/>
</dbReference>
<dbReference type="PRINTS" id="PR00023">
    <property type="entry name" value="ZPELLUCIDA"/>
</dbReference>
<evidence type="ECO:0000259" key="6">
    <source>
        <dbReference type="PROSITE" id="PS51034"/>
    </source>
</evidence>
<feature type="domain" description="ZP" evidence="6">
    <location>
        <begin position="52"/>
        <end position="303"/>
    </location>
</feature>
<keyword evidence="4" id="KW-1133">Transmembrane helix</keyword>
<keyword evidence="7" id="KW-1185">Reference proteome</keyword>
<dbReference type="InterPro" id="IPR055355">
    <property type="entry name" value="ZP-C"/>
</dbReference>
<gene>
    <name evidence="8" type="primary">LOC116286477</name>
</gene>
<evidence type="ECO:0000313" key="7">
    <source>
        <dbReference type="Proteomes" id="UP000515163"/>
    </source>
</evidence>
<dbReference type="RefSeq" id="XP_031548860.1">
    <property type="nucleotide sequence ID" value="XM_031693000.1"/>
</dbReference>
<keyword evidence="2" id="KW-1015">Disulfide bond</keyword>
<organism evidence="7 8">
    <name type="scientific">Actinia tenebrosa</name>
    <name type="common">Australian red waratah sea anemone</name>
    <dbReference type="NCBI Taxonomy" id="6105"/>
    <lineage>
        <taxon>Eukaryota</taxon>
        <taxon>Metazoa</taxon>
        <taxon>Cnidaria</taxon>
        <taxon>Anthozoa</taxon>
        <taxon>Hexacorallia</taxon>
        <taxon>Actiniaria</taxon>
        <taxon>Actiniidae</taxon>
        <taxon>Actinia</taxon>
    </lineage>
</organism>
<dbReference type="InterPro" id="IPR001507">
    <property type="entry name" value="ZP_dom"/>
</dbReference>
<dbReference type="InterPro" id="IPR055356">
    <property type="entry name" value="ZP-N"/>
</dbReference>
<dbReference type="AlphaFoldDB" id="A0A6P8H8V9"/>
<reference evidence="8" key="1">
    <citation type="submission" date="2025-08" db="UniProtKB">
        <authorList>
            <consortium name="RefSeq"/>
        </authorList>
    </citation>
    <scope>IDENTIFICATION</scope>
    <source>
        <tissue evidence="8">Tentacle</tissue>
    </source>
</reference>
<dbReference type="Pfam" id="PF23344">
    <property type="entry name" value="ZP-N"/>
    <property type="match status" value="1"/>
</dbReference>
<dbReference type="PROSITE" id="PS51034">
    <property type="entry name" value="ZP_2"/>
    <property type="match status" value="1"/>
</dbReference>
<dbReference type="Gene3D" id="2.60.40.3210">
    <property type="entry name" value="Zona pellucida, ZP-N domain"/>
    <property type="match status" value="1"/>
</dbReference>
<dbReference type="KEGG" id="aten:116286477"/>
<dbReference type="GeneID" id="116286477"/>
<keyword evidence="1 5" id="KW-0732">Signal</keyword>
<evidence type="ECO:0000313" key="8">
    <source>
        <dbReference type="RefSeq" id="XP_031548860.1"/>
    </source>
</evidence>
<dbReference type="OrthoDB" id="5965424at2759"/>
<evidence type="ECO:0000256" key="3">
    <source>
        <dbReference type="ARBA" id="ARBA00023180"/>
    </source>
</evidence>
<dbReference type="InterPro" id="IPR048290">
    <property type="entry name" value="ZP_chr"/>
</dbReference>
<dbReference type="InterPro" id="IPR042235">
    <property type="entry name" value="ZP-C_dom"/>
</dbReference>
<accession>A0A6P8H8V9</accession>
<feature type="transmembrane region" description="Helical" evidence="4">
    <location>
        <begin position="345"/>
        <end position="367"/>
    </location>
</feature>
<protein>
    <submittedName>
        <fullName evidence="8">ZP domain-containing protein-like</fullName>
    </submittedName>
</protein>
<dbReference type="InParanoid" id="A0A6P8H8V9"/>
<keyword evidence="3" id="KW-0325">Glycoprotein</keyword>
<dbReference type="Proteomes" id="UP000515163">
    <property type="component" value="Unplaced"/>
</dbReference>
<sequence>MEKTLVVLLSMALIGATVAQETATPAPTTAAPAATEAPTTTKVLESYGLTVTCTSQYMEARLDITKHTGIRTDTVALEDRNCGVTRSERDFLYFRTALDGCKTKHNTTSDSIVYYNSIYADTGSGSNSDKISRAMQAEFPFKCTFPRAAILSVVSFSPRRKVVYTRASDFGNFTFYMDLYQTNKFEKKYEDYPVQVNLNELLNIKVGVQSNDSKLAIFADDCWATPTEKADDKDNTHTIIDGGCKKDDTLLYKFKPNNSSQNFQVRAFRFVTGRTNDVYLHCRVEVCREGDDNSNCVKGCRAGSRRRRSLVSDASSETLTIGVIKLTQNANAQSATGNASSFTTISIIAGVLGFLVIALVAVLVVVYKRRQATPVNVVFKKVSGNEADQLMA</sequence>
<feature type="signal peptide" evidence="5">
    <location>
        <begin position="1"/>
        <end position="19"/>
    </location>
</feature>
<name>A0A6P8H8V9_ACTTE</name>
<evidence type="ECO:0000256" key="2">
    <source>
        <dbReference type="ARBA" id="ARBA00023157"/>
    </source>
</evidence>
<evidence type="ECO:0000256" key="1">
    <source>
        <dbReference type="ARBA" id="ARBA00022729"/>
    </source>
</evidence>
<keyword evidence="4" id="KW-0812">Transmembrane</keyword>
<keyword evidence="4" id="KW-0472">Membrane</keyword>
<dbReference type="PANTHER" id="PTHR14002">
    <property type="entry name" value="ENDOGLIN/TGF-BETA RECEPTOR TYPE III"/>
    <property type="match status" value="1"/>
</dbReference>
<evidence type="ECO:0000256" key="4">
    <source>
        <dbReference type="SAM" id="Phobius"/>
    </source>
</evidence>
<dbReference type="FunCoup" id="A0A6P8H8V9">
    <property type="interactions" value="15"/>
</dbReference>
<proteinExistence type="predicted"/>
<feature type="chain" id="PRO_5028189631" evidence="5">
    <location>
        <begin position="20"/>
        <end position="392"/>
    </location>
</feature>
<dbReference type="PANTHER" id="PTHR14002:SF43">
    <property type="entry name" value="DELTA-LIKE PROTEIN"/>
    <property type="match status" value="1"/>
</dbReference>
<evidence type="ECO:0000256" key="5">
    <source>
        <dbReference type="SAM" id="SignalP"/>
    </source>
</evidence>